<dbReference type="InParanoid" id="A0A0H2RND7"/>
<organism evidence="2 3">
    <name type="scientific">Schizopora paradoxa</name>
    <dbReference type="NCBI Taxonomy" id="27342"/>
    <lineage>
        <taxon>Eukaryota</taxon>
        <taxon>Fungi</taxon>
        <taxon>Dikarya</taxon>
        <taxon>Basidiomycota</taxon>
        <taxon>Agaricomycotina</taxon>
        <taxon>Agaricomycetes</taxon>
        <taxon>Hymenochaetales</taxon>
        <taxon>Schizoporaceae</taxon>
        <taxon>Schizopora</taxon>
    </lineage>
</organism>
<dbReference type="InterPro" id="IPR011333">
    <property type="entry name" value="SKP1/BTB/POZ_sf"/>
</dbReference>
<keyword evidence="3" id="KW-1185">Reference proteome</keyword>
<feature type="domain" description="BTB" evidence="1">
    <location>
        <begin position="15"/>
        <end position="91"/>
    </location>
</feature>
<proteinExistence type="predicted"/>
<dbReference type="Gene3D" id="3.30.710.10">
    <property type="entry name" value="Potassium Channel Kv1.1, Chain A"/>
    <property type="match status" value="1"/>
</dbReference>
<name>A0A0H2RND7_9AGAM</name>
<reference evidence="2 3" key="1">
    <citation type="submission" date="2015-04" db="EMBL/GenBank/DDBJ databases">
        <title>Complete genome sequence of Schizopora paradoxa KUC8140, a cosmopolitan wood degrader in East Asia.</title>
        <authorList>
            <consortium name="DOE Joint Genome Institute"/>
            <person name="Min B."/>
            <person name="Park H."/>
            <person name="Jang Y."/>
            <person name="Kim J.-J."/>
            <person name="Kim K.H."/>
            <person name="Pangilinan J."/>
            <person name="Lipzen A."/>
            <person name="Riley R."/>
            <person name="Grigoriev I.V."/>
            <person name="Spatafora J.W."/>
            <person name="Choi I.-G."/>
        </authorList>
    </citation>
    <scope>NUCLEOTIDE SEQUENCE [LARGE SCALE GENOMIC DNA]</scope>
    <source>
        <strain evidence="2 3">KUC8140</strain>
    </source>
</reference>
<gene>
    <name evidence="2" type="ORF">SCHPADRAFT_492702</name>
</gene>
<sequence>MSTALHHNYAAVDGDIILVSSDDVNFHVHSLMLREASPVFDGMAQMPSPQEGEKRPTDHTIHLDEPAFVVGFLMDSIYPRGTFPSVANYVHAWEIANAAEKYMLGRALIVLRGAILDNEELRDQTLRLYKLARKCQWTDVIASSSKKSLDKPLLNLRYIEPQTQEQFLELSNEEAQDLIRLHKDRVTEILRFHPGHISKWDCMSETFNIHGEPVTITGWLCNCGGGGFDDDVMLEDATTLLKNEIEKILDQEPAASALFERRSFSELFKKIVRISVFKSIDCQSCDGPFANEETAWNHFQSVRRRIPSTIFDSILPED</sequence>
<protein>
    <recommendedName>
        <fullName evidence="1">BTB domain-containing protein</fullName>
    </recommendedName>
</protein>
<evidence type="ECO:0000313" key="3">
    <source>
        <dbReference type="Proteomes" id="UP000053477"/>
    </source>
</evidence>
<evidence type="ECO:0000259" key="1">
    <source>
        <dbReference type="Pfam" id="PF00651"/>
    </source>
</evidence>
<dbReference type="Proteomes" id="UP000053477">
    <property type="component" value="Unassembled WGS sequence"/>
</dbReference>
<dbReference type="EMBL" id="KQ086012">
    <property type="protein sequence ID" value="KLO10948.1"/>
    <property type="molecule type" value="Genomic_DNA"/>
</dbReference>
<dbReference type="InterPro" id="IPR000210">
    <property type="entry name" value="BTB/POZ_dom"/>
</dbReference>
<dbReference type="OrthoDB" id="6359816at2759"/>
<accession>A0A0H2RND7</accession>
<dbReference type="STRING" id="27342.A0A0H2RND7"/>
<dbReference type="AlphaFoldDB" id="A0A0H2RND7"/>
<evidence type="ECO:0000313" key="2">
    <source>
        <dbReference type="EMBL" id="KLO10948.1"/>
    </source>
</evidence>
<dbReference type="Pfam" id="PF00651">
    <property type="entry name" value="BTB"/>
    <property type="match status" value="1"/>
</dbReference>